<sequence length="279" mass="32447">MYREQPFYLHRVTALNQKPFGFLFAIDGLILEGCNATGTYRIRNHMSNQILELPDLEETYFGITSMGYASSTNEYKVLHLYWKEVSVIGMKILTAGVDQTWRPIHTPHTFYTSKNDETIYYTLDGIHYIMMYRRSSETDDQTNKIIGFKFEDESFIEFAMPEGLKLLKGGSLPWGLKWDEKLSVGCKFENQFHIWVLLENNYKNPKWDERRRTCSYLHFHTMKDSFVRSVSGDSASIKGGLVDFTLDIKSGKVLDFTHNGFMELRPSLVSFRGMKTRAD</sequence>
<evidence type="ECO:0000313" key="2">
    <source>
        <dbReference type="Proteomes" id="UP001454036"/>
    </source>
</evidence>
<gene>
    <name evidence="1" type="ORF">LIER_02286</name>
</gene>
<dbReference type="EMBL" id="BAABME010000245">
    <property type="protein sequence ID" value="GAA0141051.1"/>
    <property type="molecule type" value="Genomic_DNA"/>
</dbReference>
<keyword evidence="2" id="KW-1185">Reference proteome</keyword>
<dbReference type="NCBIfam" id="TIGR01640">
    <property type="entry name" value="F_box_assoc_1"/>
    <property type="match status" value="1"/>
</dbReference>
<organism evidence="1 2">
    <name type="scientific">Lithospermum erythrorhizon</name>
    <name type="common">Purple gromwell</name>
    <name type="synonym">Lithospermum officinale var. erythrorhizon</name>
    <dbReference type="NCBI Taxonomy" id="34254"/>
    <lineage>
        <taxon>Eukaryota</taxon>
        <taxon>Viridiplantae</taxon>
        <taxon>Streptophyta</taxon>
        <taxon>Embryophyta</taxon>
        <taxon>Tracheophyta</taxon>
        <taxon>Spermatophyta</taxon>
        <taxon>Magnoliopsida</taxon>
        <taxon>eudicotyledons</taxon>
        <taxon>Gunneridae</taxon>
        <taxon>Pentapetalae</taxon>
        <taxon>asterids</taxon>
        <taxon>lamiids</taxon>
        <taxon>Boraginales</taxon>
        <taxon>Boraginaceae</taxon>
        <taxon>Boraginoideae</taxon>
        <taxon>Lithospermeae</taxon>
        <taxon>Lithospermum</taxon>
    </lineage>
</organism>
<dbReference type="AlphaFoldDB" id="A0AAV3NRB8"/>
<protein>
    <recommendedName>
        <fullName evidence="3">F-box associated domain-containing protein</fullName>
    </recommendedName>
</protein>
<name>A0AAV3NRB8_LITER</name>
<dbReference type="PANTHER" id="PTHR31111:SF136">
    <property type="entry name" value="F-BOX ASSOCIATED DOMAIN-CONTAINING PROTEIN"/>
    <property type="match status" value="1"/>
</dbReference>
<dbReference type="Proteomes" id="UP001454036">
    <property type="component" value="Unassembled WGS sequence"/>
</dbReference>
<proteinExistence type="predicted"/>
<reference evidence="1 2" key="1">
    <citation type="submission" date="2024-01" db="EMBL/GenBank/DDBJ databases">
        <title>The complete chloroplast genome sequence of Lithospermum erythrorhizon: insights into the phylogenetic relationship among Boraginaceae species and the maternal lineages of purple gromwells.</title>
        <authorList>
            <person name="Okada T."/>
            <person name="Watanabe K."/>
        </authorList>
    </citation>
    <scope>NUCLEOTIDE SEQUENCE [LARGE SCALE GENOMIC DNA]</scope>
</reference>
<comment type="caution">
    <text evidence="1">The sequence shown here is derived from an EMBL/GenBank/DDBJ whole genome shotgun (WGS) entry which is preliminary data.</text>
</comment>
<evidence type="ECO:0000313" key="1">
    <source>
        <dbReference type="EMBL" id="GAA0141051.1"/>
    </source>
</evidence>
<dbReference type="InterPro" id="IPR017451">
    <property type="entry name" value="F-box-assoc_interact_dom"/>
</dbReference>
<accession>A0AAV3NRB8</accession>
<dbReference type="PANTHER" id="PTHR31111">
    <property type="entry name" value="BNAA05G37150D PROTEIN-RELATED"/>
    <property type="match status" value="1"/>
</dbReference>
<evidence type="ECO:0008006" key="3">
    <source>
        <dbReference type="Google" id="ProtNLM"/>
    </source>
</evidence>